<comment type="similarity">
    <text evidence="1">Belongs to the beta/gamma-crystallin family.</text>
</comment>
<dbReference type="Gene3D" id="2.60.20.10">
    <property type="entry name" value="Crystallins"/>
    <property type="match status" value="1"/>
</dbReference>
<protein>
    <recommendedName>
        <fullName evidence="3">Beta/gamma crystallin 'Greek key' domain-containing protein</fullName>
    </recommendedName>
</protein>
<name>K9U4L2_CHRTP</name>
<dbReference type="OrthoDB" id="516922at2"/>
<keyword evidence="2" id="KW-0677">Repeat</keyword>
<dbReference type="InterPro" id="IPR011024">
    <property type="entry name" value="G_crystallin-like"/>
</dbReference>
<evidence type="ECO:0000313" key="5">
    <source>
        <dbReference type="Proteomes" id="UP000010384"/>
    </source>
</evidence>
<dbReference type="HOGENOM" id="CLU_2092453_0_0_3"/>
<dbReference type="STRING" id="251229.Chro_3749"/>
<evidence type="ECO:0000256" key="2">
    <source>
        <dbReference type="ARBA" id="ARBA00022737"/>
    </source>
</evidence>
<proteinExistence type="inferred from homology"/>
<evidence type="ECO:0000313" key="4">
    <source>
        <dbReference type="EMBL" id="AFY89184.1"/>
    </source>
</evidence>
<accession>K9U4L2</accession>
<keyword evidence="5" id="KW-1185">Reference proteome</keyword>
<dbReference type="Proteomes" id="UP000010384">
    <property type="component" value="Chromosome"/>
</dbReference>
<dbReference type="EMBL" id="CP003597">
    <property type="protein sequence ID" value="AFY89184.1"/>
    <property type="molecule type" value="Genomic_DNA"/>
</dbReference>
<evidence type="ECO:0000259" key="3">
    <source>
        <dbReference type="Pfam" id="PF00030"/>
    </source>
</evidence>
<dbReference type="SUPFAM" id="SSF49695">
    <property type="entry name" value="gamma-Crystallin-like"/>
    <property type="match status" value="1"/>
</dbReference>
<dbReference type="KEGG" id="cthe:Chro_3749"/>
<dbReference type="InParanoid" id="K9U4L2"/>
<dbReference type="AlphaFoldDB" id="K9U4L2"/>
<feature type="domain" description="Beta/gamma crystallin 'Greek key'" evidence="3">
    <location>
        <begin position="61"/>
        <end position="115"/>
    </location>
</feature>
<evidence type="ECO:0000256" key="1">
    <source>
        <dbReference type="ARBA" id="ARBA00009646"/>
    </source>
</evidence>
<dbReference type="InterPro" id="IPR001064">
    <property type="entry name" value="Beta/gamma_crystallin"/>
</dbReference>
<reference evidence="4 5" key="1">
    <citation type="submission" date="2012-06" db="EMBL/GenBank/DDBJ databases">
        <title>Finished chromosome of genome of Chroococcidiopsis thermalis PCC 7203.</title>
        <authorList>
            <consortium name="US DOE Joint Genome Institute"/>
            <person name="Gugger M."/>
            <person name="Coursin T."/>
            <person name="Rippka R."/>
            <person name="Tandeau De Marsac N."/>
            <person name="Huntemann M."/>
            <person name="Wei C.-L."/>
            <person name="Han J."/>
            <person name="Detter J.C."/>
            <person name="Han C."/>
            <person name="Tapia R."/>
            <person name="Davenport K."/>
            <person name="Daligault H."/>
            <person name="Erkkila T."/>
            <person name="Gu W."/>
            <person name="Munk A.C.C."/>
            <person name="Teshima H."/>
            <person name="Xu Y."/>
            <person name="Chain P."/>
            <person name="Chen A."/>
            <person name="Krypides N."/>
            <person name="Mavromatis K."/>
            <person name="Markowitz V."/>
            <person name="Szeto E."/>
            <person name="Ivanova N."/>
            <person name="Mikhailova N."/>
            <person name="Ovchinnikova G."/>
            <person name="Pagani I."/>
            <person name="Pati A."/>
            <person name="Goodwin L."/>
            <person name="Peters L."/>
            <person name="Pitluck S."/>
            <person name="Woyke T."/>
            <person name="Kerfeld C."/>
        </authorList>
    </citation>
    <scope>NUCLEOTIDE SEQUENCE [LARGE SCALE GENOMIC DNA]</scope>
    <source>
        <strain evidence="4 5">PCC 7203</strain>
    </source>
</reference>
<sequence length="116" mass="12888">MLNTKEYFNQLDTTLAVQELDNETSAAIQGGYNLQLFDDYDAKTGLLGSFNKGGKANLIADNKISSIKIKGGQWRFYEHPNFNQGKPGYELTLGKGTWHLRGNALNNQISSFQKVG</sequence>
<gene>
    <name evidence="4" type="ORF">Chro_3749</name>
</gene>
<dbReference type="RefSeq" id="WP_015155728.1">
    <property type="nucleotide sequence ID" value="NC_019695.1"/>
</dbReference>
<organism evidence="4 5">
    <name type="scientific">Chroococcidiopsis thermalis (strain PCC 7203)</name>
    <dbReference type="NCBI Taxonomy" id="251229"/>
    <lineage>
        <taxon>Bacteria</taxon>
        <taxon>Bacillati</taxon>
        <taxon>Cyanobacteriota</taxon>
        <taxon>Cyanophyceae</taxon>
        <taxon>Chroococcidiopsidales</taxon>
        <taxon>Chroococcidiopsidaceae</taxon>
        <taxon>Chroococcidiopsis</taxon>
    </lineage>
</organism>
<dbReference type="Pfam" id="PF00030">
    <property type="entry name" value="Crystall"/>
    <property type="match status" value="1"/>
</dbReference>